<evidence type="ECO:0000256" key="8">
    <source>
        <dbReference type="ARBA" id="ARBA00022927"/>
    </source>
</evidence>
<evidence type="ECO:0000256" key="6">
    <source>
        <dbReference type="ARBA" id="ARBA00022701"/>
    </source>
</evidence>
<dbReference type="GO" id="GO:0005868">
    <property type="term" value="C:cytoplasmic dynein complex"/>
    <property type="evidence" value="ECO:0007669"/>
    <property type="project" value="TreeGrafter"/>
</dbReference>
<protein>
    <recommendedName>
        <fullName evidence="12">Dynein light chain</fullName>
    </recommendedName>
</protein>
<dbReference type="SUPFAM" id="SSF54648">
    <property type="entry name" value="DLC"/>
    <property type="match status" value="1"/>
</dbReference>
<evidence type="ECO:0000256" key="7">
    <source>
        <dbReference type="ARBA" id="ARBA00022816"/>
    </source>
</evidence>
<keyword evidence="6 12" id="KW-0493">Microtubule</keyword>
<dbReference type="Proteomes" id="UP000243876">
    <property type="component" value="Unassembled WGS sequence"/>
</dbReference>
<keyword evidence="4 12" id="KW-0813">Transport</keyword>
<dbReference type="AlphaFoldDB" id="A0A0D6EMM1"/>
<keyword evidence="7" id="KW-0509">mRNA transport</keyword>
<comment type="subunit">
    <text evidence="12">Cytoplasmic dynein consists of two catalytic heavy chains (HCs) and a number of non-catalytic subunits which present intermediate chains (ICs), light intermediate chains (LICs) and light chains (LCs).</text>
</comment>
<dbReference type="SMART" id="SM01375">
    <property type="entry name" value="Dynein_light"/>
    <property type="match status" value="1"/>
</dbReference>
<dbReference type="GO" id="GO:0007017">
    <property type="term" value="P:microtubule-based process"/>
    <property type="evidence" value="ECO:0007669"/>
    <property type="project" value="InterPro"/>
</dbReference>
<dbReference type="GO" id="GO:0045505">
    <property type="term" value="F:dynein intermediate chain binding"/>
    <property type="evidence" value="ECO:0007669"/>
    <property type="project" value="TreeGrafter"/>
</dbReference>
<dbReference type="PANTHER" id="PTHR11886">
    <property type="entry name" value="DYNEIN LIGHT CHAIN"/>
    <property type="match status" value="1"/>
</dbReference>
<dbReference type="CDD" id="cd21452">
    <property type="entry name" value="DLC-like_DYNLL1_DYNLL2"/>
    <property type="match status" value="1"/>
</dbReference>
<dbReference type="PANTHER" id="PTHR11886:SF35">
    <property type="entry name" value="DYNEIN LIGHT CHAIN"/>
    <property type="match status" value="1"/>
</dbReference>
<comment type="subcellular location">
    <subcellularLocation>
        <location evidence="2 12">Cytoplasm</location>
        <location evidence="2 12">Cytoskeleton</location>
    </subcellularLocation>
    <subcellularLocation>
        <location evidence="1">Nucleus</location>
    </subcellularLocation>
</comment>
<dbReference type="GO" id="GO:0005634">
    <property type="term" value="C:nucleus"/>
    <property type="evidence" value="ECO:0007669"/>
    <property type="project" value="UniProtKB-SubCell"/>
</dbReference>
<keyword evidence="12" id="KW-0505">Motor protein</keyword>
<evidence type="ECO:0000256" key="3">
    <source>
        <dbReference type="ARBA" id="ARBA00010156"/>
    </source>
</evidence>
<evidence type="ECO:0000256" key="4">
    <source>
        <dbReference type="ARBA" id="ARBA00022448"/>
    </source>
</evidence>
<keyword evidence="9 12" id="KW-0243">Dynein</keyword>
<reference evidence="15" key="1">
    <citation type="submission" date="2015-02" db="EMBL/GenBank/DDBJ databases">
        <authorList>
            <person name="Gon?alves P."/>
        </authorList>
    </citation>
    <scope>NUCLEOTIDE SEQUENCE [LARGE SCALE GENOMIC DNA]</scope>
</reference>
<organism evidence="14 15">
    <name type="scientific">Sporidiobolus salmonicolor</name>
    <name type="common">Yeast-like fungus</name>
    <name type="synonym">Sporobolomyces salmonicolor</name>
    <dbReference type="NCBI Taxonomy" id="5005"/>
    <lineage>
        <taxon>Eukaryota</taxon>
        <taxon>Fungi</taxon>
        <taxon>Dikarya</taxon>
        <taxon>Basidiomycota</taxon>
        <taxon>Pucciniomycotina</taxon>
        <taxon>Microbotryomycetes</taxon>
        <taxon>Sporidiobolales</taxon>
        <taxon>Sporidiobolaceae</taxon>
        <taxon>Sporobolomyces</taxon>
    </lineage>
</organism>
<dbReference type="InterPro" id="IPR037177">
    <property type="entry name" value="DLC_sf"/>
</dbReference>
<dbReference type="Gene3D" id="3.30.740.10">
    <property type="entry name" value="Protein Inhibitor Of Neuronal Nitric Oxide Synthase"/>
    <property type="match status" value="1"/>
</dbReference>
<comment type="function">
    <text evidence="12">Acts as one of several non-catalytic accessory components of the cytoplasmic dynein complex that are thought to be involved in linking dynein to cargos and to adapter proteins that regulate dynein function. Cytoplasmic dynein acts as a motor for the intracellular retrograde motility of vesicles and organelles along microtubules. May play a role in changing or maintaining the spatial distribution of cytoskeletal structures.</text>
</comment>
<evidence type="ECO:0000256" key="12">
    <source>
        <dbReference type="RuleBase" id="RU365010"/>
    </source>
</evidence>
<proteinExistence type="inferred from homology"/>
<evidence type="ECO:0000256" key="1">
    <source>
        <dbReference type="ARBA" id="ARBA00004123"/>
    </source>
</evidence>
<dbReference type="OrthoDB" id="10033309at2759"/>
<keyword evidence="8" id="KW-0653">Protein transport</keyword>
<evidence type="ECO:0000256" key="5">
    <source>
        <dbReference type="ARBA" id="ARBA00022490"/>
    </source>
</evidence>
<sequence>MSTVEKGATDAPQAPPQPIIKSADMSEEMQKVAIEVATEAMTAHDIEKDIAAYIKRDFDKRFGPTWHVVVGKNFGRYVISRSSLDPGYCTHETNHFLYWYMGNIAITG</sequence>
<feature type="non-terminal residue" evidence="14">
    <location>
        <position position="1"/>
    </location>
</feature>
<dbReference type="GO" id="GO:0015031">
    <property type="term" value="P:protein transport"/>
    <property type="evidence" value="ECO:0007669"/>
    <property type="project" value="UniProtKB-KW"/>
</dbReference>
<keyword evidence="10 12" id="KW-0206">Cytoskeleton</keyword>
<dbReference type="FunFam" id="3.30.740.10:FF:000005">
    <property type="entry name" value="Dynein light chain"/>
    <property type="match status" value="1"/>
</dbReference>
<feature type="region of interest" description="Disordered" evidence="13">
    <location>
        <begin position="1"/>
        <end position="22"/>
    </location>
</feature>
<dbReference type="GO" id="GO:0051028">
    <property type="term" value="P:mRNA transport"/>
    <property type="evidence" value="ECO:0007669"/>
    <property type="project" value="UniProtKB-KW"/>
</dbReference>
<dbReference type="InterPro" id="IPR001372">
    <property type="entry name" value="Dynein_light_chain_typ-1/2"/>
</dbReference>
<dbReference type="Pfam" id="PF01221">
    <property type="entry name" value="Dynein_light"/>
    <property type="match status" value="1"/>
</dbReference>
<evidence type="ECO:0000313" key="14">
    <source>
        <dbReference type="EMBL" id="CEQ41199.1"/>
    </source>
</evidence>
<accession>A0A0D6EMM1</accession>
<gene>
    <name evidence="14" type="primary">SPOSA6832_02889</name>
</gene>
<evidence type="ECO:0000256" key="2">
    <source>
        <dbReference type="ARBA" id="ARBA00004245"/>
    </source>
</evidence>
<comment type="similarity">
    <text evidence="3 12">Belongs to the dynein light chain family.</text>
</comment>
<name>A0A0D6EMM1_SPOSA</name>
<evidence type="ECO:0000313" key="15">
    <source>
        <dbReference type="Proteomes" id="UP000243876"/>
    </source>
</evidence>
<evidence type="ECO:0000256" key="9">
    <source>
        <dbReference type="ARBA" id="ARBA00023017"/>
    </source>
</evidence>
<evidence type="ECO:0000256" key="13">
    <source>
        <dbReference type="SAM" id="MobiDB-lite"/>
    </source>
</evidence>
<keyword evidence="15" id="KW-1185">Reference proteome</keyword>
<dbReference type="GO" id="GO:0005874">
    <property type="term" value="C:microtubule"/>
    <property type="evidence" value="ECO:0007669"/>
    <property type="project" value="UniProtKB-KW"/>
</dbReference>
<evidence type="ECO:0000256" key="11">
    <source>
        <dbReference type="ARBA" id="ARBA00023242"/>
    </source>
</evidence>
<evidence type="ECO:0000256" key="10">
    <source>
        <dbReference type="ARBA" id="ARBA00023212"/>
    </source>
</evidence>
<keyword evidence="5 12" id="KW-0963">Cytoplasm</keyword>
<dbReference type="EMBL" id="CENE01000012">
    <property type="protein sequence ID" value="CEQ41199.1"/>
    <property type="molecule type" value="Genomic_DNA"/>
</dbReference>
<keyword evidence="11" id="KW-0539">Nucleus</keyword>